<dbReference type="PANTHER" id="PTHR42898">
    <property type="entry name" value="TROPINONE REDUCTASE"/>
    <property type="match status" value="1"/>
</dbReference>
<dbReference type="GO" id="GO:0016491">
    <property type="term" value="F:oxidoreductase activity"/>
    <property type="evidence" value="ECO:0007669"/>
    <property type="project" value="UniProtKB-KW"/>
</dbReference>
<comment type="caution">
    <text evidence="7">The sequence shown here is derived from an EMBL/GenBank/DDBJ whole genome shotgun (WGS) entry which is preliminary data.</text>
</comment>
<keyword evidence="4" id="KW-0521">NADP</keyword>
<dbReference type="InterPro" id="IPR020904">
    <property type="entry name" value="Sc_DH/Rdtase_CS"/>
</dbReference>
<evidence type="ECO:0000256" key="1">
    <source>
        <dbReference type="ARBA" id="ARBA00004229"/>
    </source>
</evidence>
<evidence type="ECO:0000256" key="3">
    <source>
        <dbReference type="ARBA" id="ARBA00022640"/>
    </source>
</evidence>
<dbReference type="Pfam" id="PF00106">
    <property type="entry name" value="adh_short"/>
    <property type="match status" value="1"/>
</dbReference>
<dbReference type="Proteomes" id="UP000712281">
    <property type="component" value="Unassembled WGS sequence"/>
</dbReference>
<reference evidence="7" key="1">
    <citation type="submission" date="2019-12" db="EMBL/GenBank/DDBJ databases">
        <title>Genome sequencing and annotation of Brassica cretica.</title>
        <authorList>
            <person name="Studholme D.J."/>
            <person name="Sarris P.F."/>
        </authorList>
    </citation>
    <scope>NUCLEOTIDE SEQUENCE</scope>
    <source>
        <strain evidence="7">PFS-001/15</strain>
        <tissue evidence="7">Leaf</tissue>
    </source>
</reference>
<dbReference type="InterPro" id="IPR002347">
    <property type="entry name" value="SDR_fam"/>
</dbReference>
<evidence type="ECO:0008006" key="9">
    <source>
        <dbReference type="Google" id="ProtNLM"/>
    </source>
</evidence>
<comment type="subcellular location">
    <subcellularLocation>
        <location evidence="1">Plastid</location>
        <location evidence="1">Chloroplast</location>
    </subcellularLocation>
</comment>
<dbReference type="InterPro" id="IPR045000">
    <property type="entry name" value="TR"/>
</dbReference>
<dbReference type="AlphaFoldDB" id="A0A8S9FZF9"/>
<keyword evidence="5" id="KW-0560">Oxidoreductase</keyword>
<dbReference type="PROSITE" id="PS00061">
    <property type="entry name" value="ADH_SHORT"/>
    <property type="match status" value="1"/>
</dbReference>
<dbReference type="SUPFAM" id="SSF51735">
    <property type="entry name" value="NAD(P)-binding Rossmann-fold domains"/>
    <property type="match status" value="1"/>
</dbReference>
<evidence type="ECO:0000256" key="5">
    <source>
        <dbReference type="ARBA" id="ARBA00023002"/>
    </source>
</evidence>
<dbReference type="PANTHER" id="PTHR42898:SF6">
    <property type="entry name" value="NADP-DEPENDENT MANNITOL DEHYDROGENASE"/>
    <property type="match status" value="1"/>
</dbReference>
<evidence type="ECO:0000313" key="7">
    <source>
        <dbReference type="EMBL" id="KAF2537508.1"/>
    </source>
</evidence>
<name>A0A8S9FZF9_BRACR</name>
<dbReference type="FunFam" id="3.40.50.720:FF:000084">
    <property type="entry name" value="Short-chain dehydrogenase reductase"/>
    <property type="match status" value="1"/>
</dbReference>
<evidence type="ECO:0000313" key="8">
    <source>
        <dbReference type="Proteomes" id="UP000712281"/>
    </source>
</evidence>
<proteinExistence type="inferred from homology"/>
<keyword evidence="3" id="KW-0934">Plastid</keyword>
<dbReference type="GO" id="GO:0009507">
    <property type="term" value="C:chloroplast"/>
    <property type="evidence" value="ECO:0007669"/>
    <property type="project" value="UniProtKB-SubCell"/>
</dbReference>
<dbReference type="PRINTS" id="PR00081">
    <property type="entry name" value="GDHRDH"/>
</dbReference>
<protein>
    <recommendedName>
        <fullName evidence="9">3-oxoacyl-[acyl-carrier-protein] reductase</fullName>
    </recommendedName>
</protein>
<comment type="similarity">
    <text evidence="6">Belongs to the short-chain dehydrogenases/reductases (SDR) family. SDR65C subfamily.</text>
</comment>
<dbReference type="Pfam" id="PF13561">
    <property type="entry name" value="adh_short_C2"/>
    <property type="match status" value="1"/>
</dbReference>
<evidence type="ECO:0000256" key="6">
    <source>
        <dbReference type="ARBA" id="ARBA00025714"/>
    </source>
</evidence>
<dbReference type="EMBL" id="QGKW02002228">
    <property type="protein sequence ID" value="KAF2537508.1"/>
    <property type="molecule type" value="Genomic_DNA"/>
</dbReference>
<dbReference type="Gene3D" id="3.40.50.720">
    <property type="entry name" value="NAD(P)-binding Rossmann-like Domain"/>
    <property type="match status" value="2"/>
</dbReference>
<evidence type="ECO:0000256" key="4">
    <source>
        <dbReference type="ARBA" id="ARBA00022857"/>
    </source>
</evidence>
<organism evidence="7 8">
    <name type="scientific">Brassica cretica</name>
    <name type="common">Mustard</name>
    <dbReference type="NCBI Taxonomy" id="69181"/>
    <lineage>
        <taxon>Eukaryota</taxon>
        <taxon>Viridiplantae</taxon>
        <taxon>Streptophyta</taxon>
        <taxon>Embryophyta</taxon>
        <taxon>Tracheophyta</taxon>
        <taxon>Spermatophyta</taxon>
        <taxon>Magnoliopsida</taxon>
        <taxon>eudicotyledons</taxon>
        <taxon>Gunneridae</taxon>
        <taxon>Pentapetalae</taxon>
        <taxon>rosids</taxon>
        <taxon>malvids</taxon>
        <taxon>Brassicales</taxon>
        <taxon>Brassicaceae</taxon>
        <taxon>Brassiceae</taxon>
        <taxon>Brassica</taxon>
    </lineage>
</organism>
<accession>A0A8S9FZF9</accession>
<evidence type="ECO:0000256" key="2">
    <source>
        <dbReference type="ARBA" id="ARBA00022528"/>
    </source>
</evidence>
<keyword evidence="2" id="KW-0150">Chloroplast</keyword>
<dbReference type="InterPro" id="IPR036291">
    <property type="entry name" value="NAD(P)-bd_dom_sf"/>
</dbReference>
<gene>
    <name evidence="7" type="ORF">F2Q68_00023239</name>
</gene>
<sequence length="338" mass="36646">MESDRRWSLAGKAALVTGGTRGIGRAIVEELARLGAKVHTCSRNQEELKACLDDWKSNGLVVSGSVCDASDRDQREKLIQQVSSAFSGKLNILIAYALESSYDLEIVQPNLFVLWVGDALSLEVVNTCGGFALSHWYISLLSLFSNSKNVKLMGTLWFVEKNLYLFCIQVNNVGTSVRKPTVEYTSEDYAKIMSTNLESAFHISQIAHPLLKASGDGSIVFISSVAGLVRLSTASIYGATKGALNQLTRNLACEWAGDNIRTNSVAPWYIKTSLVEPLLEKKGFVDAVVDRTPLGRVGEPEEVASLVAFLCLPAASYITGQVIAVDGGFTVNGFSYVM</sequence>